<dbReference type="Gene3D" id="3.40.640.10">
    <property type="entry name" value="Type I PLP-dependent aspartate aminotransferase-like (Major domain)"/>
    <property type="match status" value="1"/>
</dbReference>
<dbReference type="GO" id="GO:0000271">
    <property type="term" value="P:polysaccharide biosynthetic process"/>
    <property type="evidence" value="ECO:0007669"/>
    <property type="project" value="TreeGrafter"/>
</dbReference>
<evidence type="ECO:0000313" key="3">
    <source>
        <dbReference type="Proteomes" id="UP000598633"/>
    </source>
</evidence>
<dbReference type="EMBL" id="JACXWA010000032">
    <property type="protein sequence ID" value="MBD3870101.1"/>
    <property type="molecule type" value="Genomic_DNA"/>
</dbReference>
<dbReference type="GO" id="GO:0030170">
    <property type="term" value="F:pyridoxal phosphate binding"/>
    <property type="evidence" value="ECO:0007669"/>
    <property type="project" value="TreeGrafter"/>
</dbReference>
<name>A0A8J6XZV5_9BACT</name>
<sequence length="244" mass="26255">MPVPLLDLVRQYEPLREEIRQAIDRVCDSQRFILGAEVDDFERESAALLETLHAVGVTSGTDALLVALMALGVGDGDEVVMPTFTFFATAGVVARLGATPVFVDVDRVDYCMDPEQLAESISDRTRAVIPVHLFGQAAAMDRIMEVAGDVPVVEDCAQAWGADFNGAQVGSIGLIGAYSFFPSKNLGCFGDGGLVTTDNADLDRSLRELRVHGQSGPYRHPIVGGNFRIDALQAAILRVKLPHV</sequence>
<dbReference type="Proteomes" id="UP000598633">
    <property type="component" value="Unassembled WGS sequence"/>
</dbReference>
<dbReference type="GO" id="GO:0008483">
    <property type="term" value="F:transaminase activity"/>
    <property type="evidence" value="ECO:0007669"/>
    <property type="project" value="UniProtKB-KW"/>
</dbReference>
<feature type="non-terminal residue" evidence="2">
    <location>
        <position position="244"/>
    </location>
</feature>
<dbReference type="CDD" id="cd00616">
    <property type="entry name" value="AHBA_syn"/>
    <property type="match status" value="1"/>
</dbReference>
<dbReference type="PANTHER" id="PTHR30244:SF36">
    <property type="entry name" value="3-OXO-GLUCOSE-6-PHOSPHATE:GLUTAMATE AMINOTRANSFERASE"/>
    <property type="match status" value="1"/>
</dbReference>
<dbReference type="PANTHER" id="PTHR30244">
    <property type="entry name" value="TRANSAMINASE"/>
    <property type="match status" value="1"/>
</dbReference>
<dbReference type="SUPFAM" id="SSF53383">
    <property type="entry name" value="PLP-dependent transferases"/>
    <property type="match status" value="1"/>
</dbReference>
<dbReference type="InterPro" id="IPR015421">
    <property type="entry name" value="PyrdxlP-dep_Trfase_major"/>
</dbReference>
<dbReference type="InterPro" id="IPR015424">
    <property type="entry name" value="PyrdxlP-dep_Trfase"/>
</dbReference>
<organism evidence="2 3">
    <name type="scientific">Candidatus Sulfomarinibacter kjeldsenii</name>
    <dbReference type="NCBI Taxonomy" id="2885994"/>
    <lineage>
        <taxon>Bacteria</taxon>
        <taxon>Pseudomonadati</taxon>
        <taxon>Acidobacteriota</taxon>
        <taxon>Thermoanaerobaculia</taxon>
        <taxon>Thermoanaerobaculales</taxon>
        <taxon>Candidatus Sulfomarinibacteraceae</taxon>
        <taxon>Candidatus Sulfomarinibacter</taxon>
    </lineage>
</organism>
<proteinExistence type="predicted"/>
<keyword evidence="1" id="KW-0663">Pyridoxal phosphate</keyword>
<reference evidence="2 3" key="1">
    <citation type="submission" date="2020-08" db="EMBL/GenBank/DDBJ databases">
        <title>Acidobacteriota in marine sediments use diverse sulfur dissimilation pathways.</title>
        <authorList>
            <person name="Wasmund K."/>
        </authorList>
    </citation>
    <scope>NUCLEOTIDE SEQUENCE [LARGE SCALE GENOMIC DNA]</scope>
    <source>
        <strain evidence="2">MAG AM3-A</strain>
    </source>
</reference>
<evidence type="ECO:0000313" key="2">
    <source>
        <dbReference type="EMBL" id="MBD3870101.1"/>
    </source>
</evidence>
<accession>A0A8J6XZV5</accession>
<keyword evidence="2" id="KW-0032">Aminotransferase</keyword>
<keyword evidence="2" id="KW-0808">Transferase</keyword>
<dbReference type="AlphaFoldDB" id="A0A8J6XZV5"/>
<protein>
    <submittedName>
        <fullName evidence="2">DegT/DnrJ/EryC1/StrS family aminotransferase</fullName>
    </submittedName>
</protein>
<dbReference type="Pfam" id="PF01041">
    <property type="entry name" value="DegT_DnrJ_EryC1"/>
    <property type="match status" value="1"/>
</dbReference>
<evidence type="ECO:0000256" key="1">
    <source>
        <dbReference type="ARBA" id="ARBA00022898"/>
    </source>
</evidence>
<dbReference type="InterPro" id="IPR000653">
    <property type="entry name" value="DegT/StrS_aminotransferase"/>
</dbReference>
<comment type="caution">
    <text evidence="2">The sequence shown here is derived from an EMBL/GenBank/DDBJ whole genome shotgun (WGS) entry which is preliminary data.</text>
</comment>
<gene>
    <name evidence="2" type="ORF">IFJ97_01925</name>
</gene>